<dbReference type="OrthoDB" id="1456570at2"/>
<dbReference type="Proteomes" id="UP000219356">
    <property type="component" value="Unassembled WGS sequence"/>
</dbReference>
<dbReference type="AlphaFoldDB" id="A0A285N1E8"/>
<keyword evidence="2" id="KW-1185">Reference proteome</keyword>
<organism evidence="1 2">
    <name type="scientific">Terribacillus aidingensis</name>
    <dbReference type="NCBI Taxonomy" id="586416"/>
    <lineage>
        <taxon>Bacteria</taxon>
        <taxon>Bacillati</taxon>
        <taxon>Bacillota</taxon>
        <taxon>Bacilli</taxon>
        <taxon>Bacillales</taxon>
        <taxon>Bacillaceae</taxon>
        <taxon>Terribacillus</taxon>
    </lineage>
</organism>
<name>A0A285N1E8_9BACI</name>
<reference evidence="2" key="1">
    <citation type="submission" date="2017-09" db="EMBL/GenBank/DDBJ databases">
        <authorList>
            <person name="Varghese N."/>
            <person name="Submissions S."/>
        </authorList>
    </citation>
    <scope>NUCLEOTIDE SEQUENCE [LARGE SCALE GENOMIC DNA]</scope>
    <source>
        <strain evidence="2">CGMCC 1.8913</strain>
    </source>
</reference>
<dbReference type="RefSeq" id="WP_097038571.1">
    <property type="nucleotide sequence ID" value="NZ_OBEK01000001.1"/>
</dbReference>
<accession>A0A285N1E8</accession>
<gene>
    <name evidence="1" type="ORF">SAMN05421503_0292</name>
</gene>
<dbReference type="EMBL" id="OBEK01000001">
    <property type="protein sequence ID" value="SNZ03158.1"/>
    <property type="molecule type" value="Genomic_DNA"/>
</dbReference>
<evidence type="ECO:0000313" key="1">
    <source>
        <dbReference type="EMBL" id="SNZ03158.1"/>
    </source>
</evidence>
<sequence length="102" mass="11679">MCYVCPVCGFEGLPEPAYNEYNEASFEICSCCFFQFGVDDDAEIKNDAYMEREDTHKLYRKQWIDDGAKLMSSFGYPASRQTNGKVKPEALTKQLKNINVLL</sequence>
<protein>
    <recommendedName>
        <fullName evidence="3">Cysteine-rich CPCC</fullName>
    </recommendedName>
</protein>
<evidence type="ECO:0008006" key="3">
    <source>
        <dbReference type="Google" id="ProtNLM"/>
    </source>
</evidence>
<evidence type="ECO:0000313" key="2">
    <source>
        <dbReference type="Proteomes" id="UP000219356"/>
    </source>
</evidence>
<proteinExistence type="predicted"/>